<comment type="similarity">
    <text evidence="4">Belongs to the LptA family.</text>
</comment>
<evidence type="ECO:0000313" key="7">
    <source>
        <dbReference type="EMBL" id="OUY07627.1"/>
    </source>
</evidence>
<protein>
    <recommendedName>
        <fullName evidence="4">Lipopolysaccharide export system protein LptA</fullName>
    </recommendedName>
</protein>
<keyword evidence="5" id="KW-0812">Transmembrane</keyword>
<accession>A0A1Z9YZM1</accession>
<dbReference type="PANTHER" id="PTHR36504">
    <property type="entry name" value="LIPOPOLYSACCHARIDE EXPORT SYSTEM PROTEIN LPTA"/>
    <property type="match status" value="1"/>
</dbReference>
<evidence type="ECO:0000259" key="6">
    <source>
        <dbReference type="Pfam" id="PF03968"/>
    </source>
</evidence>
<proteinExistence type="inferred from homology"/>
<reference evidence="7 8" key="1">
    <citation type="submission" date="2017-05" db="EMBL/GenBank/DDBJ databases">
        <title>Acinetobacter populi ANC 5415 (= PBJ7), whole genome shotgun sequencing project.</title>
        <authorList>
            <person name="Nemec A."/>
            <person name="Radolfova-Krizova L."/>
        </authorList>
    </citation>
    <scope>NUCLEOTIDE SEQUENCE [LARGE SCALE GENOMIC DNA]</scope>
    <source>
        <strain evidence="7 8">PBJ7</strain>
    </source>
</reference>
<dbReference type="GO" id="GO:0017089">
    <property type="term" value="F:glycolipid transfer activity"/>
    <property type="evidence" value="ECO:0007669"/>
    <property type="project" value="TreeGrafter"/>
</dbReference>
<dbReference type="HAMAP" id="MF_01914">
    <property type="entry name" value="LPS_assembly_LptA"/>
    <property type="match status" value="1"/>
</dbReference>
<dbReference type="GO" id="GO:0043165">
    <property type="term" value="P:Gram-negative-bacterium-type cell outer membrane assembly"/>
    <property type="evidence" value="ECO:0007669"/>
    <property type="project" value="UniProtKB-UniRule"/>
</dbReference>
<keyword evidence="5" id="KW-1133">Transmembrane helix</keyword>
<dbReference type="Proteomes" id="UP000196536">
    <property type="component" value="Unassembled WGS sequence"/>
</dbReference>
<dbReference type="InterPro" id="IPR005653">
    <property type="entry name" value="OstA-like_N"/>
</dbReference>
<dbReference type="AlphaFoldDB" id="A0A1Z9YZM1"/>
<organism evidence="7 8">
    <name type="scientific">Acinetobacter populi</name>
    <dbReference type="NCBI Taxonomy" id="1582270"/>
    <lineage>
        <taxon>Bacteria</taxon>
        <taxon>Pseudomonadati</taxon>
        <taxon>Pseudomonadota</taxon>
        <taxon>Gammaproteobacteria</taxon>
        <taxon>Moraxellales</taxon>
        <taxon>Moraxellaceae</taxon>
        <taxon>Acinetobacter</taxon>
    </lineage>
</organism>
<feature type="transmembrane region" description="Helical" evidence="5">
    <location>
        <begin position="21"/>
        <end position="42"/>
    </location>
</feature>
<dbReference type="InterPro" id="IPR014340">
    <property type="entry name" value="LptA"/>
</dbReference>
<dbReference type="GO" id="GO:0030288">
    <property type="term" value="C:outer membrane-bounded periplasmic space"/>
    <property type="evidence" value="ECO:0007669"/>
    <property type="project" value="TreeGrafter"/>
</dbReference>
<feature type="domain" description="Organic solvent tolerance-like N-terminal" evidence="6">
    <location>
        <begin position="52"/>
        <end position="162"/>
    </location>
</feature>
<dbReference type="Pfam" id="PF03968">
    <property type="entry name" value="LptD_N"/>
    <property type="match status" value="1"/>
</dbReference>
<sequence>MNYLHFEVSMHHLLPNAVSKWVLSFLTVGSCALLLANVAYAIPSDRNQPITLEADKATFNEKTGITTYTGNVVIQQGTLKFQASSIVANLNSSNKIQLITAQGSPAKFQQQMDTKGGIAKGEGRNIKYNAETGIITLSGNAFLSQNGATFKGENLTYSMNKGDIEANGGNNGRIQIVIPPSAQQSFSGVRN</sequence>
<evidence type="ECO:0000256" key="5">
    <source>
        <dbReference type="SAM" id="Phobius"/>
    </source>
</evidence>
<dbReference type="InterPro" id="IPR052037">
    <property type="entry name" value="LPS_export_LptA"/>
</dbReference>
<keyword evidence="1 4" id="KW-0813">Transport</keyword>
<name>A0A1Z9YZM1_9GAMM</name>
<gene>
    <name evidence="4" type="primary">lptA</name>
    <name evidence="7" type="ORF">CAP51_07730</name>
</gene>
<comment type="caution">
    <text evidence="7">The sequence shown here is derived from an EMBL/GenBank/DDBJ whole genome shotgun (WGS) entry which is preliminary data.</text>
</comment>
<dbReference type="EMBL" id="NEXX01000002">
    <property type="protein sequence ID" value="OUY07627.1"/>
    <property type="molecule type" value="Genomic_DNA"/>
</dbReference>
<dbReference type="GO" id="GO:0009279">
    <property type="term" value="C:cell outer membrane"/>
    <property type="evidence" value="ECO:0007669"/>
    <property type="project" value="TreeGrafter"/>
</dbReference>
<dbReference type="NCBIfam" id="TIGR03002">
    <property type="entry name" value="outer_YhbN_LptA"/>
    <property type="match status" value="1"/>
</dbReference>
<evidence type="ECO:0000256" key="2">
    <source>
        <dbReference type="ARBA" id="ARBA00022729"/>
    </source>
</evidence>
<keyword evidence="2" id="KW-0732">Signal</keyword>
<evidence type="ECO:0000313" key="8">
    <source>
        <dbReference type="Proteomes" id="UP000196536"/>
    </source>
</evidence>
<dbReference type="PANTHER" id="PTHR36504:SF1">
    <property type="entry name" value="LIPOPOLYSACCHARIDE EXPORT SYSTEM PROTEIN LPTA"/>
    <property type="match status" value="1"/>
</dbReference>
<keyword evidence="5" id="KW-0472">Membrane</keyword>
<comment type="subcellular location">
    <subcellularLocation>
        <location evidence="4">Periplasm</location>
    </subcellularLocation>
</comment>
<evidence type="ECO:0000256" key="3">
    <source>
        <dbReference type="ARBA" id="ARBA00022764"/>
    </source>
</evidence>
<dbReference type="GO" id="GO:0001530">
    <property type="term" value="F:lipopolysaccharide binding"/>
    <property type="evidence" value="ECO:0007669"/>
    <property type="project" value="InterPro"/>
</dbReference>
<comment type="function">
    <text evidence="4">Involved in the assembly of lipopolysaccharide (LPS). Required for the translocation of LPS from the inner membrane to the outer membrane. May form a bridge between the inner membrane and the outer membrane, via interactions with LptC and LptD, thereby facilitating LPS transfer across the periplasm.</text>
</comment>
<dbReference type="GO" id="GO:0015920">
    <property type="term" value="P:lipopolysaccharide transport"/>
    <property type="evidence" value="ECO:0007669"/>
    <property type="project" value="UniProtKB-UniRule"/>
</dbReference>
<dbReference type="Gene3D" id="2.60.450.10">
    <property type="entry name" value="Lipopolysaccharide (LPS) transport protein A like domain"/>
    <property type="match status" value="1"/>
</dbReference>
<comment type="subunit">
    <text evidence="4">Component of the lipopolysaccharide transport and assembly complex.</text>
</comment>
<keyword evidence="8" id="KW-1185">Reference proteome</keyword>
<evidence type="ECO:0000256" key="1">
    <source>
        <dbReference type="ARBA" id="ARBA00022448"/>
    </source>
</evidence>
<evidence type="ECO:0000256" key="4">
    <source>
        <dbReference type="HAMAP-Rule" id="MF_01914"/>
    </source>
</evidence>
<keyword evidence="3 4" id="KW-0574">Periplasm</keyword>